<evidence type="ECO:0000313" key="2">
    <source>
        <dbReference type="Proteomes" id="UP000242715"/>
    </source>
</evidence>
<organism evidence="1 2">
    <name type="scientific">Trifolium subterraneum</name>
    <name type="common">Subterranean clover</name>
    <dbReference type="NCBI Taxonomy" id="3900"/>
    <lineage>
        <taxon>Eukaryota</taxon>
        <taxon>Viridiplantae</taxon>
        <taxon>Streptophyta</taxon>
        <taxon>Embryophyta</taxon>
        <taxon>Tracheophyta</taxon>
        <taxon>Spermatophyta</taxon>
        <taxon>Magnoliopsida</taxon>
        <taxon>eudicotyledons</taxon>
        <taxon>Gunneridae</taxon>
        <taxon>Pentapetalae</taxon>
        <taxon>rosids</taxon>
        <taxon>fabids</taxon>
        <taxon>Fabales</taxon>
        <taxon>Fabaceae</taxon>
        <taxon>Papilionoideae</taxon>
        <taxon>50 kb inversion clade</taxon>
        <taxon>NPAAA clade</taxon>
        <taxon>Hologalegina</taxon>
        <taxon>IRL clade</taxon>
        <taxon>Trifolieae</taxon>
        <taxon>Trifolium</taxon>
    </lineage>
</organism>
<accession>A0A2Z6NWA3</accession>
<keyword evidence="2" id="KW-1185">Reference proteome</keyword>
<evidence type="ECO:0000313" key="1">
    <source>
        <dbReference type="EMBL" id="GAU41100.1"/>
    </source>
</evidence>
<protein>
    <submittedName>
        <fullName evidence="1">Uncharacterized protein</fullName>
    </submittedName>
</protein>
<dbReference type="Proteomes" id="UP000242715">
    <property type="component" value="Unassembled WGS sequence"/>
</dbReference>
<dbReference type="AlphaFoldDB" id="A0A2Z6NWA3"/>
<dbReference type="EMBL" id="DF973845">
    <property type="protein sequence ID" value="GAU41100.1"/>
    <property type="molecule type" value="Genomic_DNA"/>
</dbReference>
<reference evidence="2" key="1">
    <citation type="journal article" date="2017" name="Front. Plant Sci.">
        <title>Climate Clever Clovers: New Paradigm to Reduce the Environmental Footprint of Ruminants by Breeding Low Methanogenic Forages Utilizing Haplotype Variation.</title>
        <authorList>
            <person name="Kaur P."/>
            <person name="Appels R."/>
            <person name="Bayer P.E."/>
            <person name="Keeble-Gagnere G."/>
            <person name="Wang J."/>
            <person name="Hirakawa H."/>
            <person name="Shirasawa K."/>
            <person name="Vercoe P."/>
            <person name="Stefanova K."/>
            <person name="Durmic Z."/>
            <person name="Nichols P."/>
            <person name="Revell C."/>
            <person name="Isobe S.N."/>
            <person name="Edwards D."/>
            <person name="Erskine W."/>
        </authorList>
    </citation>
    <scope>NUCLEOTIDE SEQUENCE [LARGE SCALE GENOMIC DNA]</scope>
    <source>
        <strain evidence="2">cv. Daliak</strain>
    </source>
</reference>
<gene>
    <name evidence="1" type="ORF">TSUD_139690</name>
</gene>
<sequence>MLTTAAAALATSVAGHPLSLSQSHSFIITSSLSLSIAVFGGGFCDDDLGGFGGCCYYSDGIVVGGGLMKMKLDGGGWSNSGWGV</sequence>
<proteinExistence type="predicted"/>
<name>A0A2Z6NWA3_TRISU</name>